<feature type="non-terminal residue" evidence="1">
    <location>
        <position position="1"/>
    </location>
</feature>
<dbReference type="InterPro" id="IPR036322">
    <property type="entry name" value="WD40_repeat_dom_sf"/>
</dbReference>
<comment type="caution">
    <text evidence="1">The sequence shown here is derived from an EMBL/GenBank/DDBJ whole genome shotgun (WGS) entry which is preliminary data.</text>
</comment>
<dbReference type="EMBL" id="CAJOBJ010348527">
    <property type="protein sequence ID" value="CAF5204978.1"/>
    <property type="molecule type" value="Genomic_DNA"/>
</dbReference>
<name>A0A8S3IPK2_9BILA</name>
<dbReference type="SUPFAM" id="SSF50978">
    <property type="entry name" value="WD40 repeat-like"/>
    <property type="match status" value="1"/>
</dbReference>
<gene>
    <name evidence="1" type="ORF">GIL414_LOCUS77834</name>
</gene>
<dbReference type="AlphaFoldDB" id="A0A8S3IPK2"/>
<protein>
    <submittedName>
        <fullName evidence="1">Uncharacterized protein</fullName>
    </submittedName>
</protein>
<evidence type="ECO:0000313" key="1">
    <source>
        <dbReference type="EMBL" id="CAF5204978.1"/>
    </source>
</evidence>
<proteinExistence type="predicted"/>
<reference evidence="1" key="1">
    <citation type="submission" date="2021-02" db="EMBL/GenBank/DDBJ databases">
        <authorList>
            <person name="Nowell W R."/>
        </authorList>
    </citation>
    <scope>NUCLEOTIDE SEQUENCE</scope>
</reference>
<evidence type="ECO:0000313" key="2">
    <source>
        <dbReference type="Proteomes" id="UP000681720"/>
    </source>
</evidence>
<organism evidence="1 2">
    <name type="scientific">Rotaria magnacalcarata</name>
    <dbReference type="NCBI Taxonomy" id="392030"/>
    <lineage>
        <taxon>Eukaryota</taxon>
        <taxon>Metazoa</taxon>
        <taxon>Spiralia</taxon>
        <taxon>Gnathifera</taxon>
        <taxon>Rotifera</taxon>
        <taxon>Eurotatoria</taxon>
        <taxon>Bdelloidea</taxon>
        <taxon>Philodinida</taxon>
        <taxon>Philodinidae</taxon>
        <taxon>Rotaria</taxon>
    </lineage>
</organism>
<sequence length="77" mass="8504">MALESYLDIKNLNSKVTVIGSNPVRRELVFGFEDGSVQTYDPETAIGTPIDKLNIGSVAYSICFHSRLKQVIFGIPE</sequence>
<accession>A0A8S3IPK2</accession>
<dbReference type="Proteomes" id="UP000681720">
    <property type="component" value="Unassembled WGS sequence"/>
</dbReference>